<keyword evidence="4" id="KW-1185">Reference proteome</keyword>
<keyword evidence="1" id="KW-0547">Nucleotide-binding</keyword>
<dbReference type="InterPro" id="IPR003806">
    <property type="entry name" value="ATP-grasp_PylC-type"/>
</dbReference>
<keyword evidence="1" id="KW-0067">ATP-binding</keyword>
<evidence type="ECO:0000259" key="2">
    <source>
        <dbReference type="PROSITE" id="PS50975"/>
    </source>
</evidence>
<protein>
    <submittedName>
        <fullName evidence="3">ATP-grasp domain-containing protein</fullName>
    </submittedName>
</protein>
<dbReference type="Proteomes" id="UP001595660">
    <property type="component" value="Unassembled WGS sequence"/>
</dbReference>
<dbReference type="InterPro" id="IPR011761">
    <property type="entry name" value="ATP-grasp"/>
</dbReference>
<organism evidence="3 4">
    <name type="scientific">Halobacterium litoreum</name>
    <dbReference type="NCBI Taxonomy" id="2039234"/>
    <lineage>
        <taxon>Archaea</taxon>
        <taxon>Methanobacteriati</taxon>
        <taxon>Methanobacteriota</taxon>
        <taxon>Stenosarchaea group</taxon>
        <taxon>Halobacteria</taxon>
        <taxon>Halobacteriales</taxon>
        <taxon>Halobacteriaceae</taxon>
        <taxon>Halobacterium</taxon>
    </lineage>
</organism>
<dbReference type="GO" id="GO:0005524">
    <property type="term" value="F:ATP binding"/>
    <property type="evidence" value="ECO:0007669"/>
    <property type="project" value="UniProtKB-UniRule"/>
</dbReference>
<gene>
    <name evidence="3" type="ORF">ACFOKC_01785</name>
</gene>
<comment type="caution">
    <text evidence="3">The sequence shown here is derived from an EMBL/GenBank/DDBJ whole genome shotgun (WGS) entry which is preliminary data.</text>
</comment>
<dbReference type="SUPFAM" id="SSF56059">
    <property type="entry name" value="Glutathione synthetase ATP-binding domain-like"/>
    <property type="match status" value="1"/>
</dbReference>
<evidence type="ECO:0000313" key="4">
    <source>
        <dbReference type="Proteomes" id="UP001595660"/>
    </source>
</evidence>
<name>A0ABD5NBM3_9EURY</name>
<dbReference type="RefSeq" id="WP_232572402.1">
    <property type="nucleotide sequence ID" value="NZ_CP089466.1"/>
</dbReference>
<dbReference type="GeneID" id="69117643"/>
<evidence type="ECO:0000313" key="3">
    <source>
        <dbReference type="EMBL" id="MFC3476449.1"/>
    </source>
</evidence>
<accession>A0ABD5NBM3</accession>
<dbReference type="PROSITE" id="PS50975">
    <property type="entry name" value="ATP_GRASP"/>
    <property type="match status" value="1"/>
</dbReference>
<evidence type="ECO:0000256" key="1">
    <source>
        <dbReference type="PROSITE-ProRule" id="PRU00409"/>
    </source>
</evidence>
<sequence length="410" mass="44840">MARSPDADRRVLVLDGDSQASLSVVSSLGSRGVAVTVGNDAPNSVGSHSRYVDSEFVYPDPAVEPAAFADELRAFLDDTDHFAVLPTRDDTTTVVSRHKRRLAATDTVVAVEDWPRFRRATDKERTFELAGDLDVPTPDTRAPESLADAASMAGDLPYPVVVKSRSKHVADSDGRLYTHEVGDSDYARTPLELVSTYRRLLAADAGTRSEPPIVQEYVEGQTTTTVGVADAGEFLAHFQELRLRTTPASGGSSTLITGFKDETMREYAGEVVAALDWTGPIQVEFMWTPDDEFYLVEVNGRYWGSTPLAVASGVDIPWLHYSLLTGERPEIPETYRDDVVQQRLLYGDLKWLGEQLEDGNVAAVGPFLRALWTDDQVFVRPDDPMTTVAALRQAAELGAGAVRDAVTGRF</sequence>
<proteinExistence type="predicted"/>
<dbReference type="Pfam" id="PF02655">
    <property type="entry name" value="ATP-grasp_3"/>
    <property type="match status" value="1"/>
</dbReference>
<dbReference type="Gene3D" id="3.30.470.20">
    <property type="entry name" value="ATP-grasp fold, B domain"/>
    <property type="match status" value="1"/>
</dbReference>
<feature type="domain" description="ATP-grasp" evidence="2">
    <location>
        <begin position="127"/>
        <end position="325"/>
    </location>
</feature>
<dbReference type="EMBL" id="JBHRWN010000002">
    <property type="protein sequence ID" value="MFC3476449.1"/>
    <property type="molecule type" value="Genomic_DNA"/>
</dbReference>
<dbReference type="AlphaFoldDB" id="A0ABD5NBM3"/>
<reference evidence="3 4" key="1">
    <citation type="journal article" date="2019" name="Int. J. Syst. Evol. Microbiol.">
        <title>The Global Catalogue of Microorganisms (GCM) 10K type strain sequencing project: providing services to taxonomists for standard genome sequencing and annotation.</title>
        <authorList>
            <consortium name="The Broad Institute Genomics Platform"/>
            <consortium name="The Broad Institute Genome Sequencing Center for Infectious Disease"/>
            <person name="Wu L."/>
            <person name="Ma J."/>
        </authorList>
    </citation>
    <scope>NUCLEOTIDE SEQUENCE [LARGE SCALE GENOMIC DNA]</scope>
    <source>
        <strain evidence="3 4">CGMCC 1.12562</strain>
    </source>
</reference>